<reference evidence="1 2" key="1">
    <citation type="submission" date="2021-01" db="EMBL/GenBank/DDBJ databases">
        <title>Whole genome shotgun sequence of Planotetraspora mira NBRC 15435.</title>
        <authorList>
            <person name="Komaki H."/>
            <person name="Tamura T."/>
        </authorList>
    </citation>
    <scope>NUCLEOTIDE SEQUENCE [LARGE SCALE GENOMIC DNA]</scope>
    <source>
        <strain evidence="1 2">NBRC 15435</strain>
    </source>
</reference>
<dbReference type="AlphaFoldDB" id="A0A8J3TV86"/>
<protein>
    <submittedName>
        <fullName evidence="1">Uncharacterized protein</fullName>
    </submittedName>
</protein>
<comment type="caution">
    <text evidence="1">The sequence shown here is derived from an EMBL/GenBank/DDBJ whole genome shotgun (WGS) entry which is preliminary data.</text>
</comment>
<gene>
    <name evidence="1" type="ORF">Pmi06nite_63760</name>
</gene>
<accession>A0A8J3TV86</accession>
<evidence type="ECO:0000313" key="2">
    <source>
        <dbReference type="Proteomes" id="UP000650628"/>
    </source>
</evidence>
<keyword evidence="2" id="KW-1185">Reference proteome</keyword>
<sequence length="144" mass="15201">MRSKAAKIIVAAADKPYSVKVNGSGLAVARAQLGAPSSWKIFAKARLLRLFKATDALAWAPMDAWDGQSAYVKDAQAVRRVLAAETLDGAPIEPVAVSLMNMHKSKGKGFDAVIIAEDRSAAPLPDFTWNTTGMSSVGASSAWP</sequence>
<dbReference type="EMBL" id="BOOO01000037">
    <property type="protein sequence ID" value="GII32934.1"/>
    <property type="molecule type" value="Genomic_DNA"/>
</dbReference>
<dbReference type="Proteomes" id="UP000650628">
    <property type="component" value="Unassembled WGS sequence"/>
</dbReference>
<name>A0A8J3TV86_9ACTN</name>
<organism evidence="1 2">
    <name type="scientific">Planotetraspora mira</name>
    <dbReference type="NCBI Taxonomy" id="58121"/>
    <lineage>
        <taxon>Bacteria</taxon>
        <taxon>Bacillati</taxon>
        <taxon>Actinomycetota</taxon>
        <taxon>Actinomycetes</taxon>
        <taxon>Streptosporangiales</taxon>
        <taxon>Streptosporangiaceae</taxon>
        <taxon>Planotetraspora</taxon>
    </lineage>
</organism>
<proteinExistence type="predicted"/>
<evidence type="ECO:0000313" key="1">
    <source>
        <dbReference type="EMBL" id="GII32934.1"/>
    </source>
</evidence>